<dbReference type="RefSeq" id="WP_166915134.1">
    <property type="nucleotide sequence ID" value="NZ_CP050253.1"/>
</dbReference>
<evidence type="ECO:0000256" key="1">
    <source>
        <dbReference type="ARBA" id="ARBA00001947"/>
    </source>
</evidence>
<keyword evidence="2" id="KW-0479">Metal-binding</keyword>
<dbReference type="GO" id="GO:0016787">
    <property type="term" value="F:hydrolase activity"/>
    <property type="evidence" value="ECO:0007669"/>
    <property type="project" value="UniProtKB-KW"/>
</dbReference>
<keyword evidence="7" id="KW-1185">Reference proteome</keyword>
<dbReference type="InterPro" id="IPR036866">
    <property type="entry name" value="RibonucZ/Hydroxyglut_hydro"/>
</dbReference>
<dbReference type="InterPro" id="IPR051453">
    <property type="entry name" value="MBL_Glyoxalase_II"/>
</dbReference>
<evidence type="ECO:0000256" key="3">
    <source>
        <dbReference type="ARBA" id="ARBA00022801"/>
    </source>
</evidence>
<sequence>MQYQIIPVTHFQENCSIIWCDKTKEAAFVDPGGEPELLQKAVEKLGVKITKVLLTHGHLDHIGAALKLAEHYQVPIIGPEKEDEFLFEALPQQCIQFGFPYTAAFLPTQWLNEGDVVKVGEESFSVYHCPGHTPGHIVFVNLAAKIAFVGDVLFKSSIGRTDFPRGNYEQLMSSIKNKLLPLGDDIAFVPGHGPMSTFGYERNYNPFILQG</sequence>
<evidence type="ECO:0000256" key="2">
    <source>
        <dbReference type="ARBA" id="ARBA00022723"/>
    </source>
</evidence>
<accession>A0A6G9I9I8</accession>
<name>A0A6G9I9I8_9GAMM</name>
<reference evidence="6 7" key="1">
    <citation type="submission" date="2020-03" db="EMBL/GenBank/DDBJ databases">
        <title>Complete genome sequence of Orbus sp. IPMB12 (BCRC 80908).</title>
        <authorList>
            <person name="Lo W.-S."/>
            <person name="Chang T.-H."/>
            <person name="Kuo C.-H."/>
        </authorList>
    </citation>
    <scope>NUCLEOTIDE SEQUENCE [LARGE SCALE GENOMIC DNA]</scope>
    <source>
        <strain evidence="6 7">IPMB12</strain>
    </source>
</reference>
<evidence type="ECO:0000256" key="4">
    <source>
        <dbReference type="ARBA" id="ARBA00022833"/>
    </source>
</evidence>
<dbReference type="InterPro" id="IPR001279">
    <property type="entry name" value="Metallo-B-lactamas"/>
</dbReference>
<evidence type="ECO:0000313" key="6">
    <source>
        <dbReference type="EMBL" id="QIQ20895.1"/>
    </source>
</evidence>
<comment type="cofactor">
    <cofactor evidence="1">
        <name>Zn(2+)</name>
        <dbReference type="ChEBI" id="CHEBI:29105"/>
    </cofactor>
</comment>
<gene>
    <name evidence="6" type="ORF">IPMB12_03875</name>
</gene>
<dbReference type="KEGG" id="orb:IPMB12_03875"/>
<proteinExistence type="predicted"/>
<organism evidence="6 7">
    <name type="scientific">Zophobihabitans entericus</name>
    <dbReference type="NCBI Taxonomy" id="1635327"/>
    <lineage>
        <taxon>Bacteria</taxon>
        <taxon>Pseudomonadati</taxon>
        <taxon>Pseudomonadota</taxon>
        <taxon>Gammaproteobacteria</taxon>
        <taxon>Orbales</taxon>
        <taxon>Orbaceae</taxon>
        <taxon>Zophobihabitans</taxon>
    </lineage>
</organism>
<dbReference type="Proteomes" id="UP000501168">
    <property type="component" value="Chromosome"/>
</dbReference>
<dbReference type="SUPFAM" id="SSF56281">
    <property type="entry name" value="Metallo-hydrolase/oxidoreductase"/>
    <property type="match status" value="1"/>
</dbReference>
<dbReference type="EMBL" id="CP050253">
    <property type="protein sequence ID" value="QIQ20895.1"/>
    <property type="molecule type" value="Genomic_DNA"/>
</dbReference>
<dbReference type="GO" id="GO:0046872">
    <property type="term" value="F:metal ion binding"/>
    <property type="evidence" value="ECO:0007669"/>
    <property type="project" value="UniProtKB-KW"/>
</dbReference>
<dbReference type="PANTHER" id="PTHR46233">
    <property type="entry name" value="HYDROXYACYLGLUTATHIONE HYDROLASE GLOC"/>
    <property type="match status" value="1"/>
</dbReference>
<dbReference type="InParanoid" id="A0A6G9I9I8"/>
<evidence type="ECO:0000313" key="7">
    <source>
        <dbReference type="Proteomes" id="UP000501168"/>
    </source>
</evidence>
<dbReference type="PANTHER" id="PTHR46233:SF3">
    <property type="entry name" value="HYDROXYACYLGLUTATHIONE HYDROLASE GLOC"/>
    <property type="match status" value="1"/>
</dbReference>
<evidence type="ECO:0000259" key="5">
    <source>
        <dbReference type="SMART" id="SM00849"/>
    </source>
</evidence>
<keyword evidence="4" id="KW-0862">Zinc</keyword>
<dbReference type="CDD" id="cd07737">
    <property type="entry name" value="YcbL-like_MBL-fold"/>
    <property type="match status" value="1"/>
</dbReference>
<dbReference type="Pfam" id="PF00753">
    <property type="entry name" value="Lactamase_B"/>
    <property type="match status" value="1"/>
</dbReference>
<dbReference type="SMART" id="SM00849">
    <property type="entry name" value="Lactamase_B"/>
    <property type="match status" value="1"/>
</dbReference>
<dbReference type="FunCoup" id="A0A6G9I9I8">
    <property type="interactions" value="460"/>
</dbReference>
<dbReference type="Gene3D" id="3.60.15.10">
    <property type="entry name" value="Ribonuclease Z/Hydroxyacylglutathione hydrolase-like"/>
    <property type="match status" value="1"/>
</dbReference>
<protein>
    <submittedName>
        <fullName evidence="6">MBL fold metallo-hydrolase</fullName>
    </submittedName>
</protein>
<keyword evidence="3 6" id="KW-0378">Hydrolase</keyword>
<feature type="domain" description="Metallo-beta-lactamase" evidence="5">
    <location>
        <begin position="12"/>
        <end position="192"/>
    </location>
</feature>
<dbReference type="AlphaFoldDB" id="A0A6G9I9I8"/>